<dbReference type="InterPro" id="IPR006085">
    <property type="entry name" value="XPG_DNA_repair_N"/>
</dbReference>
<evidence type="ECO:0000256" key="4">
    <source>
        <dbReference type="ARBA" id="ARBA00022722"/>
    </source>
</evidence>
<keyword evidence="8" id="KW-0269">Exonuclease</keyword>
<dbReference type="InterPro" id="IPR006086">
    <property type="entry name" value="XPG-I_dom"/>
</dbReference>
<dbReference type="Gene3D" id="3.40.50.1010">
    <property type="entry name" value="5'-nuclease"/>
    <property type="match status" value="1"/>
</dbReference>
<evidence type="ECO:0000313" key="15">
    <source>
        <dbReference type="EnsemblPlants" id="Kaladp0053s0083.1.v1.1"/>
    </source>
</evidence>
<reference evidence="15" key="1">
    <citation type="submission" date="2021-01" db="UniProtKB">
        <authorList>
            <consortium name="EnsemblPlants"/>
        </authorList>
    </citation>
    <scope>IDENTIFICATION</scope>
</reference>
<dbReference type="InterPro" id="IPR029060">
    <property type="entry name" value="PIN-like_dom_sf"/>
</dbReference>
<evidence type="ECO:0000313" key="16">
    <source>
        <dbReference type="Proteomes" id="UP000594263"/>
    </source>
</evidence>
<evidence type="ECO:0000256" key="5">
    <source>
        <dbReference type="ARBA" id="ARBA00022723"/>
    </source>
</evidence>
<dbReference type="Gene3D" id="1.10.150.20">
    <property type="entry name" value="5' to 3' exonuclease, C-terminal subdomain"/>
    <property type="match status" value="1"/>
</dbReference>
<dbReference type="InterPro" id="IPR037315">
    <property type="entry name" value="EXO1_H3TH"/>
</dbReference>
<comment type="similarity">
    <text evidence="3">Belongs to the XPG/RAD2 endonuclease family. EXO1 subfamily.</text>
</comment>
<dbReference type="CDD" id="cd09908">
    <property type="entry name" value="H3TH_EXO1"/>
    <property type="match status" value="1"/>
</dbReference>
<dbReference type="AlphaFoldDB" id="A0A7N0U3P7"/>
<dbReference type="InterPro" id="IPR008918">
    <property type="entry name" value="HhH2"/>
</dbReference>
<comment type="cofactor">
    <cofactor evidence="1">
        <name>Mg(2+)</name>
        <dbReference type="ChEBI" id="CHEBI:18420"/>
    </cofactor>
</comment>
<dbReference type="GO" id="GO:0005634">
    <property type="term" value="C:nucleus"/>
    <property type="evidence" value="ECO:0007669"/>
    <property type="project" value="UniProtKB-SubCell"/>
</dbReference>
<dbReference type="GO" id="GO:0046872">
    <property type="term" value="F:metal ion binding"/>
    <property type="evidence" value="ECO:0007669"/>
    <property type="project" value="UniProtKB-KW"/>
</dbReference>
<accession>A0A7N0U3P7</accession>
<dbReference type="GO" id="GO:0006281">
    <property type="term" value="P:DNA repair"/>
    <property type="evidence" value="ECO:0007669"/>
    <property type="project" value="UniProtKB-KW"/>
</dbReference>
<evidence type="ECO:0000256" key="2">
    <source>
        <dbReference type="ARBA" id="ARBA00004123"/>
    </source>
</evidence>
<dbReference type="PANTHER" id="PTHR11081:SF65">
    <property type="entry name" value="DNA DAMAGE-INDUCIBLE PROTEIN DIN7-RELATED"/>
    <property type="match status" value="1"/>
</dbReference>
<dbReference type="GO" id="GO:0003677">
    <property type="term" value="F:DNA binding"/>
    <property type="evidence" value="ECO:0007669"/>
    <property type="project" value="UniProtKB-KW"/>
</dbReference>
<evidence type="ECO:0000256" key="13">
    <source>
        <dbReference type="ARBA" id="ARBA00023242"/>
    </source>
</evidence>
<dbReference type="Pfam" id="PF00752">
    <property type="entry name" value="XPG_N"/>
    <property type="match status" value="1"/>
</dbReference>
<comment type="subcellular location">
    <subcellularLocation>
        <location evidence="2">Nucleus</location>
    </subcellularLocation>
</comment>
<dbReference type="SMART" id="SM00484">
    <property type="entry name" value="XPGI"/>
    <property type="match status" value="1"/>
</dbReference>
<sequence length="695" mass="77208">MHRVNLLRHYGVQPVMVFDGGLLPMKGDQENKRGRSRKENLARAIEHEADGNSTAAFECYQKAVDISPSIAYELIQALKRENVCYIVAPYEADAQLTFLAISKRVEAVITEDSDLIPFGCTRIIFKMDKFGQGVQFRAEMLQRNKDICFMGFSKQMVLEMCIMSGCDYLQSLPGMGLKKAHALIKKFKSYDKAIKHLKYSNVTIPPMYEESFKKAVLTFQYQRVYDPNIEDIVHLTDLPDRMDDDLDFLGPLMPQHVAKGVAEGDLDPFTKLSFQGRTVDTSEGPQRTYKINGFKPEGEKKRLQLPRQRNLLTNYLKVGLDDTQKLITGSKGQCTSVLQSTPLILPCRSKTMLKDQECQKPIDEVGSKIRTGCQKVVVRSSYFQDNVTAQNCCEQVEGMVCGPADILIDKYKYATPLAMDDNPTDKGELGTLSIKDSAAADKGQEQLIESKDDSSLDKCGTTANPGAFAELSCHSTLPRHKGASSTTIKTIENGKLVTRSSYFQRTKVTANDCNTEKEMAIPITAPDDATDLKISIDMAMPSLDKFAYIAKTDTAPDKLPAAPHLKRKVSFDDIVSVCDSYAFNNAKWKKAGTDVPETGDAALADDYQLTEPNPEDPKFGCNISHLDKYKDISGKLFHTLTSSSRFYSSGSRASGLRAPLKDVRNTSTNRSATVVPDISKFAYVPGKSRTGWKRG</sequence>
<evidence type="ECO:0000256" key="10">
    <source>
        <dbReference type="ARBA" id="ARBA00022881"/>
    </source>
</evidence>
<dbReference type="Pfam" id="PF00867">
    <property type="entry name" value="XPG_I"/>
    <property type="match status" value="1"/>
</dbReference>
<protein>
    <recommendedName>
        <fullName evidence="14">XPG-I domain-containing protein</fullName>
    </recommendedName>
</protein>
<dbReference type="Proteomes" id="UP000594263">
    <property type="component" value="Unplaced"/>
</dbReference>
<dbReference type="PANTHER" id="PTHR11081">
    <property type="entry name" value="FLAP ENDONUCLEASE FAMILY MEMBER"/>
    <property type="match status" value="1"/>
</dbReference>
<keyword evidence="7" id="KW-0378">Hydrolase</keyword>
<keyword evidence="6" id="KW-0227">DNA damage</keyword>
<name>A0A7N0U3P7_KALFE</name>
<evidence type="ECO:0000256" key="11">
    <source>
        <dbReference type="ARBA" id="ARBA00023125"/>
    </source>
</evidence>
<keyword evidence="11" id="KW-0238">DNA-binding</keyword>
<dbReference type="Gramene" id="Kaladp0053s0083.1.v1.1">
    <property type="protein sequence ID" value="Kaladp0053s0083.1.v1.1"/>
    <property type="gene ID" value="Kaladp0053s0083.v1.1"/>
</dbReference>
<dbReference type="SMART" id="SM00279">
    <property type="entry name" value="HhH2"/>
    <property type="match status" value="1"/>
</dbReference>
<dbReference type="CDD" id="cd09857">
    <property type="entry name" value="PIN_EXO1"/>
    <property type="match status" value="1"/>
</dbReference>
<evidence type="ECO:0000256" key="7">
    <source>
        <dbReference type="ARBA" id="ARBA00022801"/>
    </source>
</evidence>
<evidence type="ECO:0000256" key="12">
    <source>
        <dbReference type="ARBA" id="ARBA00023204"/>
    </source>
</evidence>
<keyword evidence="13" id="KW-0539">Nucleus</keyword>
<proteinExistence type="inferred from homology"/>
<evidence type="ECO:0000256" key="6">
    <source>
        <dbReference type="ARBA" id="ARBA00022763"/>
    </source>
</evidence>
<dbReference type="FunFam" id="1.10.150.20:FF:000011">
    <property type="entry name" value="exonuclease 1"/>
    <property type="match status" value="1"/>
</dbReference>
<evidence type="ECO:0000256" key="8">
    <source>
        <dbReference type="ARBA" id="ARBA00022839"/>
    </source>
</evidence>
<dbReference type="GO" id="GO:0017108">
    <property type="term" value="F:5'-flap endonuclease activity"/>
    <property type="evidence" value="ECO:0007669"/>
    <property type="project" value="TreeGrafter"/>
</dbReference>
<keyword evidence="16" id="KW-1185">Reference proteome</keyword>
<dbReference type="SUPFAM" id="SSF47807">
    <property type="entry name" value="5' to 3' exonuclease, C-terminal subdomain"/>
    <property type="match status" value="1"/>
</dbReference>
<keyword evidence="10" id="KW-0267">Excision nuclease</keyword>
<keyword evidence="9" id="KW-0460">Magnesium</keyword>
<organism evidence="15 16">
    <name type="scientific">Kalanchoe fedtschenkoi</name>
    <name type="common">Lavender scallops</name>
    <name type="synonym">South American air plant</name>
    <dbReference type="NCBI Taxonomy" id="63787"/>
    <lineage>
        <taxon>Eukaryota</taxon>
        <taxon>Viridiplantae</taxon>
        <taxon>Streptophyta</taxon>
        <taxon>Embryophyta</taxon>
        <taxon>Tracheophyta</taxon>
        <taxon>Spermatophyta</taxon>
        <taxon>Magnoliopsida</taxon>
        <taxon>eudicotyledons</taxon>
        <taxon>Gunneridae</taxon>
        <taxon>Pentapetalae</taxon>
        <taxon>Saxifragales</taxon>
        <taxon>Crassulaceae</taxon>
        <taxon>Kalanchoe</taxon>
    </lineage>
</organism>
<dbReference type="PRINTS" id="PR00853">
    <property type="entry name" value="XPGRADSUPER"/>
</dbReference>
<keyword evidence="5" id="KW-0479">Metal-binding</keyword>
<dbReference type="GO" id="GO:0032183">
    <property type="term" value="F:SUMO binding"/>
    <property type="evidence" value="ECO:0007669"/>
    <property type="project" value="EnsemblPlants"/>
</dbReference>
<dbReference type="InterPro" id="IPR006084">
    <property type="entry name" value="XPG/Rad2"/>
</dbReference>
<dbReference type="EnsemblPlants" id="Kaladp0053s0083.1.v1.1">
    <property type="protein sequence ID" value="Kaladp0053s0083.1.v1.1"/>
    <property type="gene ID" value="Kaladp0053s0083.v1.1"/>
</dbReference>
<dbReference type="InterPro" id="IPR036279">
    <property type="entry name" value="5-3_exonuclease_C_sf"/>
</dbReference>
<evidence type="ECO:0000256" key="3">
    <source>
        <dbReference type="ARBA" id="ARBA00010563"/>
    </source>
</evidence>
<dbReference type="InterPro" id="IPR044752">
    <property type="entry name" value="PIN-like_EXO1"/>
</dbReference>
<feature type="domain" description="XPG-I" evidence="14">
    <location>
        <begin position="79"/>
        <end position="151"/>
    </location>
</feature>
<evidence type="ECO:0000256" key="1">
    <source>
        <dbReference type="ARBA" id="ARBA00001946"/>
    </source>
</evidence>
<keyword evidence="4" id="KW-0540">Nuclease</keyword>
<keyword evidence="12" id="KW-0234">DNA repair</keyword>
<evidence type="ECO:0000259" key="14">
    <source>
        <dbReference type="SMART" id="SM00484"/>
    </source>
</evidence>
<dbReference type="GO" id="GO:0035312">
    <property type="term" value="F:5'-3' DNA exonuclease activity"/>
    <property type="evidence" value="ECO:0007669"/>
    <property type="project" value="InterPro"/>
</dbReference>
<dbReference type="SUPFAM" id="SSF88723">
    <property type="entry name" value="PIN domain-like"/>
    <property type="match status" value="1"/>
</dbReference>
<evidence type="ECO:0000256" key="9">
    <source>
        <dbReference type="ARBA" id="ARBA00022842"/>
    </source>
</evidence>